<dbReference type="Proteomes" id="UP000642748">
    <property type="component" value="Unassembled WGS sequence"/>
</dbReference>
<keyword evidence="1" id="KW-0678">Repressor</keyword>
<evidence type="ECO:0000256" key="5">
    <source>
        <dbReference type="PROSITE-ProRule" id="PRU00335"/>
    </source>
</evidence>
<evidence type="ECO:0000259" key="7">
    <source>
        <dbReference type="PROSITE" id="PS50977"/>
    </source>
</evidence>
<comment type="caution">
    <text evidence="8">The sequence shown here is derived from an EMBL/GenBank/DDBJ whole genome shotgun (WGS) entry which is preliminary data.</text>
</comment>
<dbReference type="InterPro" id="IPR036271">
    <property type="entry name" value="Tet_transcr_reg_TetR-rel_C_sf"/>
</dbReference>
<evidence type="ECO:0000313" key="9">
    <source>
        <dbReference type="Proteomes" id="UP000642748"/>
    </source>
</evidence>
<dbReference type="PRINTS" id="PR00400">
    <property type="entry name" value="TETREPRESSOR"/>
</dbReference>
<dbReference type="PROSITE" id="PS50977">
    <property type="entry name" value="HTH_TETR_2"/>
    <property type="match status" value="1"/>
</dbReference>
<evidence type="ECO:0000313" key="8">
    <source>
        <dbReference type="EMBL" id="GIH19729.1"/>
    </source>
</evidence>
<dbReference type="Gene3D" id="1.10.357.10">
    <property type="entry name" value="Tetracycline Repressor, domain 2"/>
    <property type="match status" value="1"/>
</dbReference>
<dbReference type="Gene3D" id="1.10.10.60">
    <property type="entry name" value="Homeodomain-like"/>
    <property type="match status" value="1"/>
</dbReference>
<keyword evidence="3 5" id="KW-0238">DNA-binding</keyword>
<dbReference type="InterPro" id="IPR003012">
    <property type="entry name" value="Tet_transcr_reg_TetR"/>
</dbReference>
<keyword evidence="4" id="KW-0804">Transcription</keyword>
<evidence type="ECO:0000256" key="2">
    <source>
        <dbReference type="ARBA" id="ARBA00023015"/>
    </source>
</evidence>
<dbReference type="GO" id="GO:0000976">
    <property type="term" value="F:transcription cis-regulatory region binding"/>
    <property type="evidence" value="ECO:0007669"/>
    <property type="project" value="TreeGrafter"/>
</dbReference>
<dbReference type="GO" id="GO:0003700">
    <property type="term" value="F:DNA-binding transcription factor activity"/>
    <property type="evidence" value="ECO:0007669"/>
    <property type="project" value="TreeGrafter"/>
</dbReference>
<dbReference type="GO" id="GO:0046677">
    <property type="term" value="P:response to antibiotic"/>
    <property type="evidence" value="ECO:0007669"/>
    <property type="project" value="InterPro"/>
</dbReference>
<accession>A0A8J3QYR7</accession>
<gene>
    <name evidence="8" type="ORF">Raf01_79010</name>
</gene>
<dbReference type="GO" id="GO:0045892">
    <property type="term" value="P:negative regulation of DNA-templated transcription"/>
    <property type="evidence" value="ECO:0007669"/>
    <property type="project" value="InterPro"/>
</dbReference>
<dbReference type="SUPFAM" id="SSF46689">
    <property type="entry name" value="Homeodomain-like"/>
    <property type="match status" value="1"/>
</dbReference>
<dbReference type="EMBL" id="BONZ01000084">
    <property type="protein sequence ID" value="GIH19729.1"/>
    <property type="molecule type" value="Genomic_DNA"/>
</dbReference>
<reference evidence="8" key="1">
    <citation type="submission" date="2021-01" db="EMBL/GenBank/DDBJ databases">
        <title>Whole genome shotgun sequence of Rugosimonospora africana NBRC 104875.</title>
        <authorList>
            <person name="Komaki H."/>
            <person name="Tamura T."/>
        </authorList>
    </citation>
    <scope>NUCLEOTIDE SEQUENCE</scope>
    <source>
        <strain evidence="8">NBRC 104875</strain>
    </source>
</reference>
<dbReference type="PANTHER" id="PTHR30055">
    <property type="entry name" value="HTH-TYPE TRANSCRIPTIONAL REGULATOR RUTR"/>
    <property type="match status" value="1"/>
</dbReference>
<feature type="DNA-binding region" description="H-T-H motif" evidence="5">
    <location>
        <begin position="49"/>
        <end position="68"/>
    </location>
</feature>
<evidence type="ECO:0000256" key="3">
    <source>
        <dbReference type="ARBA" id="ARBA00023125"/>
    </source>
</evidence>
<evidence type="ECO:0000256" key="4">
    <source>
        <dbReference type="ARBA" id="ARBA00023163"/>
    </source>
</evidence>
<dbReference type="RefSeq" id="WP_203923177.1">
    <property type="nucleotide sequence ID" value="NZ_BONZ01000084.1"/>
</dbReference>
<proteinExistence type="predicted"/>
<evidence type="ECO:0000256" key="1">
    <source>
        <dbReference type="ARBA" id="ARBA00022491"/>
    </source>
</evidence>
<protein>
    <recommendedName>
        <fullName evidence="7">HTH tetR-type domain-containing protein</fullName>
    </recommendedName>
</protein>
<feature type="compositionally biased region" description="Basic and acidic residues" evidence="6">
    <location>
        <begin position="8"/>
        <end position="23"/>
    </location>
</feature>
<dbReference type="PANTHER" id="PTHR30055:SF151">
    <property type="entry name" value="TRANSCRIPTIONAL REGULATORY PROTEIN"/>
    <property type="match status" value="1"/>
</dbReference>
<sequence length="207" mass="22659">MAPRQRRKAEQPRNEQPRNEQPRNEQLSQEAIRAAALELVDEQGFAALSMRTLGARLGVKAASLYYHVPNRAALLRLIADSIATEALGATREGLDWRTLLTRLATDLRRTLSAHPGAAVIVATQDVSPQVYEPVVPAVLSTAHESLDLTDDEALYLVQSLYILVTGHALAEFGDAPQPPAAPAEYYNAWFDIAVSTFLDGIAARYAR</sequence>
<dbReference type="Pfam" id="PF02909">
    <property type="entry name" value="TetR_C_1"/>
    <property type="match status" value="1"/>
</dbReference>
<keyword evidence="9" id="KW-1185">Reference proteome</keyword>
<dbReference type="InterPro" id="IPR050109">
    <property type="entry name" value="HTH-type_TetR-like_transc_reg"/>
</dbReference>
<organism evidence="8 9">
    <name type="scientific">Rugosimonospora africana</name>
    <dbReference type="NCBI Taxonomy" id="556532"/>
    <lineage>
        <taxon>Bacteria</taxon>
        <taxon>Bacillati</taxon>
        <taxon>Actinomycetota</taxon>
        <taxon>Actinomycetes</taxon>
        <taxon>Micromonosporales</taxon>
        <taxon>Micromonosporaceae</taxon>
        <taxon>Rugosimonospora</taxon>
    </lineage>
</organism>
<dbReference type="PRINTS" id="PR00455">
    <property type="entry name" value="HTHTETR"/>
</dbReference>
<dbReference type="AlphaFoldDB" id="A0A8J3QYR7"/>
<evidence type="ECO:0000256" key="6">
    <source>
        <dbReference type="SAM" id="MobiDB-lite"/>
    </source>
</evidence>
<dbReference type="SUPFAM" id="SSF48498">
    <property type="entry name" value="Tetracyclin repressor-like, C-terminal domain"/>
    <property type="match status" value="1"/>
</dbReference>
<dbReference type="InterPro" id="IPR004111">
    <property type="entry name" value="Repressor_TetR_C"/>
</dbReference>
<dbReference type="InterPro" id="IPR001647">
    <property type="entry name" value="HTH_TetR"/>
</dbReference>
<feature type="region of interest" description="Disordered" evidence="6">
    <location>
        <begin position="1"/>
        <end position="27"/>
    </location>
</feature>
<dbReference type="InterPro" id="IPR009057">
    <property type="entry name" value="Homeodomain-like_sf"/>
</dbReference>
<feature type="domain" description="HTH tetR-type" evidence="7">
    <location>
        <begin position="26"/>
        <end position="86"/>
    </location>
</feature>
<name>A0A8J3QYR7_9ACTN</name>
<dbReference type="Pfam" id="PF00440">
    <property type="entry name" value="TetR_N"/>
    <property type="match status" value="1"/>
</dbReference>
<keyword evidence="2" id="KW-0805">Transcription regulation</keyword>